<reference evidence="2 3" key="1">
    <citation type="submission" date="2018-06" db="EMBL/GenBank/DDBJ databases">
        <title>Genomic Encyclopedia of Type Strains, Phase III (KMG-III): the genomes of soil and plant-associated and newly described type strains.</title>
        <authorList>
            <person name="Whitman W."/>
        </authorList>
    </citation>
    <scope>NUCLEOTIDE SEQUENCE [LARGE SCALE GENOMIC DNA]</scope>
    <source>
        <strain evidence="2 3">CGMCC 4.7090</strain>
    </source>
</reference>
<protein>
    <submittedName>
        <fullName evidence="2">Uncharacterized protein</fullName>
    </submittedName>
</protein>
<evidence type="ECO:0000256" key="1">
    <source>
        <dbReference type="SAM" id="MobiDB-lite"/>
    </source>
</evidence>
<sequence length="167" mass="17604">MSERPHPGGDLPASGALSPADLLTGTPHELARRAAKSTGADPRTAGPGTMRLLIIFQVLLAIRFDHDPSPVDLDALVARARLADLGITDEERAQGLALLAFLAGDPPPPAFRIEPALVVIAALAAQLMREIGAETHEVTEIVDEVIEESGTELAEMSHSLAAAWKPE</sequence>
<proteinExistence type="predicted"/>
<keyword evidence="3" id="KW-1185">Reference proteome</keyword>
<feature type="region of interest" description="Disordered" evidence="1">
    <location>
        <begin position="1"/>
        <end position="22"/>
    </location>
</feature>
<comment type="caution">
    <text evidence="2">The sequence shown here is derived from an EMBL/GenBank/DDBJ whole genome shotgun (WGS) entry which is preliminary data.</text>
</comment>
<dbReference type="AlphaFoldDB" id="A0A327ZF59"/>
<dbReference type="RefSeq" id="WP_111649228.1">
    <property type="nucleotide sequence ID" value="NZ_JACHWI010000002.1"/>
</dbReference>
<name>A0A327ZF59_9ACTN</name>
<organism evidence="2 3">
    <name type="scientific">Actinoplanes lutulentus</name>
    <dbReference type="NCBI Taxonomy" id="1287878"/>
    <lineage>
        <taxon>Bacteria</taxon>
        <taxon>Bacillati</taxon>
        <taxon>Actinomycetota</taxon>
        <taxon>Actinomycetes</taxon>
        <taxon>Micromonosporales</taxon>
        <taxon>Micromonosporaceae</taxon>
        <taxon>Actinoplanes</taxon>
    </lineage>
</organism>
<gene>
    <name evidence="2" type="ORF">B0I29_10541</name>
</gene>
<evidence type="ECO:0000313" key="3">
    <source>
        <dbReference type="Proteomes" id="UP000249341"/>
    </source>
</evidence>
<dbReference type="EMBL" id="QLMJ01000005">
    <property type="protein sequence ID" value="RAK38095.1"/>
    <property type="molecule type" value="Genomic_DNA"/>
</dbReference>
<accession>A0A327ZF59</accession>
<evidence type="ECO:0000313" key="2">
    <source>
        <dbReference type="EMBL" id="RAK38095.1"/>
    </source>
</evidence>
<dbReference type="Proteomes" id="UP000249341">
    <property type="component" value="Unassembled WGS sequence"/>
</dbReference>